<feature type="transmembrane region" description="Helical" evidence="6">
    <location>
        <begin position="396"/>
        <end position="418"/>
    </location>
</feature>
<evidence type="ECO:0000313" key="9">
    <source>
        <dbReference type="Proteomes" id="UP000283841"/>
    </source>
</evidence>
<feature type="transmembrane region" description="Helical" evidence="6">
    <location>
        <begin position="121"/>
        <end position="142"/>
    </location>
</feature>
<feature type="compositionally biased region" description="Basic and acidic residues" evidence="5">
    <location>
        <begin position="59"/>
        <end position="70"/>
    </location>
</feature>
<dbReference type="VEuPathDB" id="FungiDB:C8Q69DRAFT_511655"/>
<dbReference type="Pfam" id="PF07690">
    <property type="entry name" value="MFS_1"/>
    <property type="match status" value="1"/>
</dbReference>
<dbReference type="CDD" id="cd17323">
    <property type="entry name" value="MFS_Tpo1_MDR_like"/>
    <property type="match status" value="1"/>
</dbReference>
<evidence type="ECO:0000259" key="7">
    <source>
        <dbReference type="PROSITE" id="PS50850"/>
    </source>
</evidence>
<dbReference type="GO" id="GO:1990961">
    <property type="term" value="P:xenobiotic detoxification by transmembrane export across the plasma membrane"/>
    <property type="evidence" value="ECO:0007669"/>
    <property type="project" value="TreeGrafter"/>
</dbReference>
<comment type="caution">
    <text evidence="8">The sequence shown here is derived from an EMBL/GenBank/DDBJ whole genome shotgun (WGS) entry which is preliminary data.</text>
</comment>
<evidence type="ECO:0000256" key="5">
    <source>
        <dbReference type="SAM" id="MobiDB-lite"/>
    </source>
</evidence>
<gene>
    <name evidence="8" type="ORF">C8Q69DRAFT_511655</name>
</gene>
<dbReference type="STRING" id="264951.A0A443I4R1"/>
<feature type="transmembrane region" description="Helical" evidence="6">
    <location>
        <begin position="509"/>
        <end position="527"/>
    </location>
</feature>
<reference evidence="8 9" key="1">
    <citation type="journal article" date="2018" name="Front. Microbiol.">
        <title>Genomic and genetic insights into a cosmopolitan fungus, Paecilomyces variotii (Eurotiales).</title>
        <authorList>
            <person name="Urquhart A.S."/>
            <person name="Mondo S.J."/>
            <person name="Makela M.R."/>
            <person name="Hane J.K."/>
            <person name="Wiebenga A."/>
            <person name="He G."/>
            <person name="Mihaltcheva S."/>
            <person name="Pangilinan J."/>
            <person name="Lipzen A."/>
            <person name="Barry K."/>
            <person name="de Vries R.P."/>
            <person name="Grigoriev I.V."/>
            <person name="Idnurm A."/>
        </authorList>
    </citation>
    <scope>NUCLEOTIDE SEQUENCE [LARGE SCALE GENOMIC DNA]</scope>
    <source>
        <strain evidence="8 9">CBS 101075</strain>
    </source>
</reference>
<dbReference type="EMBL" id="RCNU01000001">
    <property type="protein sequence ID" value="RWQ99069.1"/>
    <property type="molecule type" value="Genomic_DNA"/>
</dbReference>
<keyword evidence="2 6" id="KW-0812">Transmembrane</keyword>
<dbReference type="InterPro" id="IPR020846">
    <property type="entry name" value="MFS_dom"/>
</dbReference>
<dbReference type="RefSeq" id="XP_028488714.1">
    <property type="nucleotide sequence ID" value="XM_028633272.1"/>
</dbReference>
<proteinExistence type="predicted"/>
<dbReference type="GO" id="GO:0015244">
    <property type="term" value="F:fluconazole transmembrane transporter activity"/>
    <property type="evidence" value="ECO:0007669"/>
    <property type="project" value="TreeGrafter"/>
</dbReference>
<organism evidence="8 9">
    <name type="scientific">Byssochlamys spectabilis</name>
    <name type="common">Paecilomyces variotii</name>
    <dbReference type="NCBI Taxonomy" id="264951"/>
    <lineage>
        <taxon>Eukaryota</taxon>
        <taxon>Fungi</taxon>
        <taxon>Dikarya</taxon>
        <taxon>Ascomycota</taxon>
        <taxon>Pezizomycotina</taxon>
        <taxon>Eurotiomycetes</taxon>
        <taxon>Eurotiomycetidae</taxon>
        <taxon>Eurotiales</taxon>
        <taxon>Thermoascaceae</taxon>
        <taxon>Paecilomyces</taxon>
    </lineage>
</organism>
<feature type="transmembrane region" description="Helical" evidence="6">
    <location>
        <begin position="241"/>
        <end position="264"/>
    </location>
</feature>
<evidence type="ECO:0000256" key="2">
    <source>
        <dbReference type="ARBA" id="ARBA00022692"/>
    </source>
</evidence>
<feature type="transmembrane region" description="Helical" evidence="6">
    <location>
        <begin position="163"/>
        <end position="180"/>
    </location>
</feature>
<name>A0A443I4R1_BYSSP</name>
<evidence type="ECO:0000256" key="6">
    <source>
        <dbReference type="SAM" id="Phobius"/>
    </source>
</evidence>
<feature type="domain" description="Major facilitator superfamily (MFS) profile" evidence="7">
    <location>
        <begin position="123"/>
        <end position="553"/>
    </location>
</feature>
<sequence>MDTIREAPFAQLLRWLTGNKVFLYPEELPGFVVPEAYLNSDAAVPVEEEYPTPPSRPSISEKRENGPNGDERLALDEEAALEKRTSLSVAPQRTKEGLILVDWYTTDDPANPQNWSSKKKAFTALQICLYTFVVYTASSIYVPAEQQIMQRFGVQQTKASLGLALYVVAYGLGPLIWSPLSEVPVFGRNIPYITTFFLFVVLSIPTALVDNLAGLLVLRFLQGFFGSPCLAAGGASMQDMYNLLVLPMLLTAWVSSAYCGPALGPLISSFAVTAENWRWALWEILWMAGPVFGIMFFFLPETSANNILLRRAKRLRKLTGNPKIHSQTEIDRKGIEFSSILADALIKPIEIMVKDPAVLFTNVYTSLIYGIYYSFFEVFPLVYPPIYGFNLGLTSTTFVCIIVACVLAAAIYISYLYFYLIPDILKNGLRAQESRLVPALFAVFGPVIGLFLFGWTARASVHWIVSIIGIVIYGASAFIVLQCIFVYIPLSYPQYAASLFAGNDFARSAFAFGAILFSRPMYINLGVARGISLLAGLSVLGVVSAQVFCLFIVVMNCEMAV</sequence>
<evidence type="ECO:0000256" key="4">
    <source>
        <dbReference type="ARBA" id="ARBA00023136"/>
    </source>
</evidence>
<evidence type="ECO:0000256" key="3">
    <source>
        <dbReference type="ARBA" id="ARBA00022989"/>
    </source>
</evidence>
<dbReference type="InterPro" id="IPR011701">
    <property type="entry name" value="MFS"/>
</dbReference>
<protein>
    <submittedName>
        <fullName evidence="8">Multdrug transfer</fullName>
    </submittedName>
</protein>
<keyword evidence="4 6" id="KW-0472">Membrane</keyword>
<comment type="subcellular location">
    <subcellularLocation>
        <location evidence="1">Membrane</location>
        <topology evidence="1">Multi-pass membrane protein</topology>
    </subcellularLocation>
</comment>
<feature type="transmembrane region" description="Helical" evidence="6">
    <location>
        <begin position="284"/>
        <end position="308"/>
    </location>
</feature>
<dbReference type="Proteomes" id="UP000283841">
    <property type="component" value="Unassembled WGS sequence"/>
</dbReference>
<dbReference type="PANTHER" id="PTHR23502">
    <property type="entry name" value="MAJOR FACILITATOR SUPERFAMILY"/>
    <property type="match status" value="1"/>
</dbReference>
<feature type="region of interest" description="Disordered" evidence="5">
    <location>
        <begin position="44"/>
        <end position="70"/>
    </location>
</feature>
<feature type="transmembrane region" description="Helical" evidence="6">
    <location>
        <begin position="439"/>
        <end position="457"/>
    </location>
</feature>
<dbReference type="SUPFAM" id="SSF103473">
    <property type="entry name" value="MFS general substrate transporter"/>
    <property type="match status" value="1"/>
</dbReference>
<dbReference type="GO" id="GO:0005886">
    <property type="term" value="C:plasma membrane"/>
    <property type="evidence" value="ECO:0007669"/>
    <property type="project" value="TreeGrafter"/>
</dbReference>
<feature type="transmembrane region" description="Helical" evidence="6">
    <location>
        <begin position="192"/>
        <end position="221"/>
    </location>
</feature>
<dbReference type="FunFam" id="1.20.1250.20:FF:000011">
    <property type="entry name" value="MFS multidrug transporter, putative"/>
    <property type="match status" value="1"/>
</dbReference>
<accession>A0A443I4R1</accession>
<evidence type="ECO:0000256" key="1">
    <source>
        <dbReference type="ARBA" id="ARBA00004141"/>
    </source>
</evidence>
<feature type="transmembrane region" description="Helical" evidence="6">
    <location>
        <begin position="463"/>
        <end position="488"/>
    </location>
</feature>
<keyword evidence="9" id="KW-1185">Reference proteome</keyword>
<evidence type="ECO:0000313" key="8">
    <source>
        <dbReference type="EMBL" id="RWQ99069.1"/>
    </source>
</evidence>
<dbReference type="PANTHER" id="PTHR23502:SF23">
    <property type="entry name" value="FLUCONAZOLE RESISTANCE PROTEIN 1"/>
    <property type="match status" value="1"/>
</dbReference>
<dbReference type="Gene3D" id="1.20.1250.20">
    <property type="entry name" value="MFS general substrate transporter like domains"/>
    <property type="match status" value="1"/>
</dbReference>
<dbReference type="InterPro" id="IPR036259">
    <property type="entry name" value="MFS_trans_sf"/>
</dbReference>
<feature type="transmembrane region" description="Helical" evidence="6">
    <location>
        <begin position="533"/>
        <end position="555"/>
    </location>
</feature>
<keyword evidence="3 6" id="KW-1133">Transmembrane helix</keyword>
<dbReference type="AlphaFoldDB" id="A0A443I4R1"/>
<dbReference type="GeneID" id="39602549"/>
<dbReference type="PROSITE" id="PS50850">
    <property type="entry name" value="MFS"/>
    <property type="match status" value="1"/>
</dbReference>